<dbReference type="STRING" id="460384.SAMN05216313_12812"/>
<protein>
    <submittedName>
        <fullName evidence="1">Cytidylate kinase</fullName>
    </submittedName>
</protein>
<keyword evidence="2" id="KW-1185">Reference proteome</keyword>
<proteinExistence type="predicted"/>
<dbReference type="GO" id="GO:0016301">
    <property type="term" value="F:kinase activity"/>
    <property type="evidence" value="ECO:0007669"/>
    <property type="project" value="UniProtKB-KW"/>
</dbReference>
<reference evidence="2" key="1">
    <citation type="submission" date="2016-10" db="EMBL/GenBank/DDBJ databases">
        <authorList>
            <person name="Varghese N."/>
            <person name="Submissions S."/>
        </authorList>
    </citation>
    <scope>NUCLEOTIDE SEQUENCE [LARGE SCALE GENOMIC DNA]</scope>
    <source>
        <strain evidence="2">NLAE-zl-G277</strain>
    </source>
</reference>
<dbReference type="GeneID" id="93279973"/>
<dbReference type="AlphaFoldDB" id="A0A1I0JAN3"/>
<name>A0A1I0JAN3_9FIRM</name>
<dbReference type="EMBL" id="FOIM01000028">
    <property type="protein sequence ID" value="SEU07072.1"/>
    <property type="molecule type" value="Genomic_DNA"/>
</dbReference>
<keyword evidence="1" id="KW-0808">Transferase</keyword>
<dbReference type="Gene3D" id="3.40.50.300">
    <property type="entry name" value="P-loop containing nucleotide triphosphate hydrolases"/>
    <property type="match status" value="1"/>
</dbReference>
<keyword evidence="1" id="KW-0418">Kinase</keyword>
<evidence type="ECO:0000313" key="2">
    <source>
        <dbReference type="Proteomes" id="UP000198508"/>
    </source>
</evidence>
<evidence type="ECO:0000313" key="1">
    <source>
        <dbReference type="EMBL" id="SEU07072.1"/>
    </source>
</evidence>
<dbReference type="Proteomes" id="UP000198508">
    <property type="component" value="Unassembled WGS sequence"/>
</dbReference>
<dbReference type="SUPFAM" id="SSF52540">
    <property type="entry name" value="P-loop containing nucleoside triphosphate hydrolases"/>
    <property type="match status" value="1"/>
</dbReference>
<accession>A0A1I0JAN3</accession>
<dbReference type="Pfam" id="PF13189">
    <property type="entry name" value="Cytidylate_kin2"/>
    <property type="match status" value="1"/>
</dbReference>
<gene>
    <name evidence="1" type="ORF">SAMN05216313_12812</name>
</gene>
<dbReference type="InterPro" id="IPR027417">
    <property type="entry name" value="P-loop_NTPase"/>
</dbReference>
<dbReference type="RefSeq" id="WP_092368611.1">
    <property type="nucleotide sequence ID" value="NZ_CAKXUV010000030.1"/>
</dbReference>
<organism evidence="1 2">
    <name type="scientific">Enterocloster lavalensis</name>
    <dbReference type="NCBI Taxonomy" id="460384"/>
    <lineage>
        <taxon>Bacteria</taxon>
        <taxon>Bacillati</taxon>
        <taxon>Bacillota</taxon>
        <taxon>Clostridia</taxon>
        <taxon>Lachnospirales</taxon>
        <taxon>Lachnospiraceae</taxon>
        <taxon>Enterocloster</taxon>
    </lineage>
</organism>
<sequence>MKDGRRLVITIGRQFGSGGREIGSRLAEELGVGFYDKNILRMNSNESGIKESYYHLADERPGSRLLYKIIKGLTPELGAPSFGSDLVSADNLFRFQSEVIRQLADGEDCVIIGRCADYVLEGRDGLVRVFLYADMDYRVKRITELGYYEDKDVKKNIKRIDRERRDYHRYYTGRDWENVENYDLMLNTARLGTEGAVRAIREYLKIKGLSEE</sequence>